<keyword evidence="2" id="KW-1185">Reference proteome</keyword>
<evidence type="ECO:0000313" key="1">
    <source>
        <dbReference type="EMBL" id="OHX46786.1"/>
    </source>
</evidence>
<proteinExistence type="predicted"/>
<dbReference type="EMBL" id="MBRJ01000028">
    <property type="protein sequence ID" value="OHX46786.1"/>
    <property type="molecule type" value="Genomic_DNA"/>
</dbReference>
<sequence>MKKIYSLKVMEKSEIQKASQDIKRRQLKIIDTYFFPALFSVWDVLYKSFFQKEVKSRSITGADLTRGSTGLADFFPDFAEYDAEEYTIIEPSLSPVKLAADSREFVRKYYIHYKRIWTPPVIELVKEEVVYLPYTILFDPNASSERKKYFLLEHSSKNLDLLSNYPHIKENCSNILKGGDSQ</sequence>
<accession>A0ABX3CQT3</accession>
<comment type="caution">
    <text evidence="1">The sequence shown here is derived from an EMBL/GenBank/DDBJ whole genome shotgun (WGS) entry which is preliminary data.</text>
</comment>
<organism evidence="1 2">
    <name type="scientific">Cytobacillus oceanisediminis</name>
    <dbReference type="NCBI Taxonomy" id="665099"/>
    <lineage>
        <taxon>Bacteria</taxon>
        <taxon>Bacillati</taxon>
        <taxon>Bacillota</taxon>
        <taxon>Bacilli</taxon>
        <taxon>Bacillales</taxon>
        <taxon>Bacillaceae</taxon>
        <taxon>Cytobacillus</taxon>
    </lineage>
</organism>
<reference evidence="1 2" key="1">
    <citation type="submission" date="2016-07" db="EMBL/GenBank/DDBJ databases">
        <title>Bacillus oceanisediminis whole genome.</title>
        <authorList>
            <person name="Pal Y."/>
            <person name="Verma A."/>
            <person name="Mual P."/>
            <person name="Srinivasan K."/>
        </authorList>
    </citation>
    <scope>NUCLEOTIDE SEQUENCE [LARGE SCALE GENOMIC DNA]</scope>
    <source>
        <strain evidence="1 2">Bhandara28</strain>
    </source>
</reference>
<dbReference type="RefSeq" id="WP_071157850.1">
    <property type="nucleotide sequence ID" value="NZ_JAHHWV010000001.1"/>
</dbReference>
<protein>
    <submittedName>
        <fullName evidence="1">Uncharacterized protein</fullName>
    </submittedName>
</protein>
<name>A0ABX3CQT3_9BACI</name>
<evidence type="ECO:0000313" key="2">
    <source>
        <dbReference type="Proteomes" id="UP000180194"/>
    </source>
</evidence>
<gene>
    <name evidence="1" type="ORF">BBV17_21340</name>
</gene>
<dbReference type="Proteomes" id="UP000180194">
    <property type="component" value="Unassembled WGS sequence"/>
</dbReference>